<evidence type="ECO:0000256" key="1">
    <source>
        <dbReference type="ARBA" id="ARBA00004442"/>
    </source>
</evidence>
<evidence type="ECO:0000256" key="6">
    <source>
        <dbReference type="SAM" id="SignalP"/>
    </source>
</evidence>
<dbReference type="InterPro" id="IPR012910">
    <property type="entry name" value="Plug_dom"/>
</dbReference>
<evidence type="ECO:0000259" key="7">
    <source>
        <dbReference type="Pfam" id="PF00593"/>
    </source>
</evidence>
<feature type="domain" description="TonB-dependent receptor plug" evidence="8">
    <location>
        <begin position="96"/>
        <end position="186"/>
    </location>
</feature>
<sequence length="916" mass="101504">MKTKPSFTVNKLSLAIASLISVASVFPALPVYSQDAVKIEHSEINAQSTETAQSTQSTESSPSAQGESFPIEPIEVISVVGRLRTSASAATEERREQVNVTDIMGAEQIARTGDGDAAAALRRVTGLTLKDGKFIYVRGLGERYSSTSLNGATVPSPDPTRNVVPLDMFPASIIESLSVQKSASANAPAAFGGGHVDIRTKSIPADFFFKASVGGRYNTNDTDDALGYSLDNSGLGKDDGKRAMPDAIANTTNQYGGISPIDIVTGSQGGINYPAAQQLNRELALGMHRDMTVQAQDSSPGFKGDIAIGDRWDLSDEMILGVISAFSYKKQQDNYRKKELELDGDASNINIENQKDIMGTDSIVQVSGMVNLGLEIGYNHKIETFTTYLHDTSDDVSMGIEETIDTLGEPNALQIFGIGYEERSLISNQIKGHHFIEYLNDAEFNWKFSDARSERYAPNEMSYTYNVILDDANKVLSRNLNTQDAPKYVYSRLEDDSQNYGWDVSYPINFDGALVKITTGYEYFERSRESYATRLGFDVDLSPSDVNGGILSQDFNQIFSNANISSDVLGLELKDASTDTEDYIAAEMNDAAFISLDIDFEDVWRVYAGVRYEDFRRVTLPIDPEGKISDEGGRYQLDDYAIAEDAWFPSISVTWKQTDTTQWRLGASKTLVRPDLREVSPVRFQDPVTGFDFFGNPELKSSDIYNLDLRWEYYSDSGNNLSVGAFYKDVDAPIEPIQRISEAGRQLKFYNAESGYIYGIETEFLQQLGFLGDEGSLWEDFFIAGNLTLGDSAIDIASNGEIDPTHHSRVMTGHSKWVANMQLSYDSSDDYHSATLVYNIFGERIAYGGRGGLDDVFEQPFNSLDFTYSFFPTDSISIKLKAKNMLDETTEYKQQGQLVYAKEPGTEYSLQFSYEY</sequence>
<dbReference type="HOGENOM" id="CLU_006935_0_0_6"/>
<keyword evidence="2 4" id="KW-0472">Membrane</keyword>
<comment type="similarity">
    <text evidence="4">Belongs to the TonB-dependent receptor family.</text>
</comment>
<protein>
    <submittedName>
        <fullName evidence="9">TonB-dependent receptor</fullName>
    </submittedName>
</protein>
<evidence type="ECO:0000259" key="8">
    <source>
        <dbReference type="Pfam" id="PF07715"/>
    </source>
</evidence>
<dbReference type="Proteomes" id="UP000001982">
    <property type="component" value="Chromosome"/>
</dbReference>
<dbReference type="InterPro" id="IPR036942">
    <property type="entry name" value="Beta-barrel_TonB_sf"/>
</dbReference>
<dbReference type="Pfam" id="PF00593">
    <property type="entry name" value="TonB_dep_Rec_b-barrel"/>
    <property type="match status" value="1"/>
</dbReference>
<keyword evidence="6" id="KW-0732">Signal</keyword>
<dbReference type="GO" id="GO:0009279">
    <property type="term" value="C:cell outer membrane"/>
    <property type="evidence" value="ECO:0007669"/>
    <property type="project" value="UniProtKB-SubCell"/>
</dbReference>
<dbReference type="RefSeq" id="WP_011495092.1">
    <property type="nucleotide sequence ID" value="NC_007954.1"/>
</dbReference>
<proteinExistence type="inferred from homology"/>
<dbReference type="EMBL" id="CP000302">
    <property type="protein sequence ID" value="ABE53927.1"/>
    <property type="molecule type" value="Genomic_DNA"/>
</dbReference>
<feature type="domain" description="TonB-dependent receptor-like beta-barrel" evidence="7">
    <location>
        <begin position="458"/>
        <end position="869"/>
    </location>
</feature>
<dbReference type="Gene3D" id="2.170.130.10">
    <property type="entry name" value="TonB-dependent receptor, plug domain"/>
    <property type="match status" value="1"/>
</dbReference>
<evidence type="ECO:0000256" key="4">
    <source>
        <dbReference type="RuleBase" id="RU003357"/>
    </source>
</evidence>
<comment type="subcellular location">
    <subcellularLocation>
        <location evidence="1 4">Cell outer membrane</location>
    </subcellularLocation>
</comment>
<feature type="region of interest" description="Disordered" evidence="5">
    <location>
        <begin position="46"/>
        <end position="68"/>
    </location>
</feature>
<feature type="chain" id="PRO_5004181668" evidence="6">
    <location>
        <begin position="28"/>
        <end position="916"/>
    </location>
</feature>
<dbReference type="AlphaFoldDB" id="Q12RJ9"/>
<accession>Q12RJ9</accession>
<evidence type="ECO:0000256" key="5">
    <source>
        <dbReference type="SAM" id="MobiDB-lite"/>
    </source>
</evidence>
<keyword evidence="3" id="KW-0998">Cell outer membrane</keyword>
<dbReference type="eggNOG" id="COG1629">
    <property type="taxonomic scope" value="Bacteria"/>
</dbReference>
<evidence type="ECO:0000256" key="3">
    <source>
        <dbReference type="ARBA" id="ARBA00023237"/>
    </source>
</evidence>
<dbReference type="InterPro" id="IPR037066">
    <property type="entry name" value="Plug_dom_sf"/>
</dbReference>
<name>Q12RJ9_SHEDO</name>
<feature type="compositionally biased region" description="Low complexity" evidence="5">
    <location>
        <begin position="46"/>
        <end position="65"/>
    </location>
</feature>
<dbReference type="KEGG" id="sdn:Sden_0637"/>
<dbReference type="STRING" id="318161.Sden_0637"/>
<keyword evidence="10" id="KW-1185">Reference proteome</keyword>
<dbReference type="Gene3D" id="2.40.170.20">
    <property type="entry name" value="TonB-dependent receptor, beta-barrel domain"/>
    <property type="match status" value="1"/>
</dbReference>
<feature type="signal peptide" evidence="6">
    <location>
        <begin position="1"/>
        <end position="27"/>
    </location>
</feature>
<gene>
    <name evidence="9" type="ordered locus">Sden_0637</name>
</gene>
<keyword evidence="4" id="KW-0798">TonB box</keyword>
<dbReference type="PANTHER" id="PTHR40980:SF5">
    <property type="entry name" value="TONB-DEPENDENT RECEPTOR"/>
    <property type="match status" value="1"/>
</dbReference>
<dbReference type="InterPro" id="IPR000531">
    <property type="entry name" value="Beta-barrel_TonB"/>
</dbReference>
<evidence type="ECO:0000313" key="10">
    <source>
        <dbReference type="Proteomes" id="UP000001982"/>
    </source>
</evidence>
<organism evidence="9 10">
    <name type="scientific">Shewanella denitrificans (strain OS217 / ATCC BAA-1090 / DSM 15013)</name>
    <dbReference type="NCBI Taxonomy" id="318161"/>
    <lineage>
        <taxon>Bacteria</taxon>
        <taxon>Pseudomonadati</taxon>
        <taxon>Pseudomonadota</taxon>
        <taxon>Gammaproteobacteria</taxon>
        <taxon>Alteromonadales</taxon>
        <taxon>Shewanellaceae</taxon>
        <taxon>Shewanella</taxon>
    </lineage>
</organism>
<dbReference type="PANTHER" id="PTHR40980">
    <property type="entry name" value="PLUG DOMAIN-CONTAINING PROTEIN"/>
    <property type="match status" value="1"/>
</dbReference>
<evidence type="ECO:0000256" key="2">
    <source>
        <dbReference type="ARBA" id="ARBA00023136"/>
    </source>
</evidence>
<dbReference type="SUPFAM" id="SSF56935">
    <property type="entry name" value="Porins"/>
    <property type="match status" value="1"/>
</dbReference>
<reference evidence="9 10" key="1">
    <citation type="submission" date="2006-03" db="EMBL/GenBank/DDBJ databases">
        <title>Complete sequence of Shewanella denitrificans OS217.</title>
        <authorList>
            <consortium name="US DOE Joint Genome Institute"/>
            <person name="Copeland A."/>
            <person name="Lucas S."/>
            <person name="Lapidus A."/>
            <person name="Barry K."/>
            <person name="Detter J.C."/>
            <person name="Glavina del Rio T."/>
            <person name="Hammon N."/>
            <person name="Israni S."/>
            <person name="Dalin E."/>
            <person name="Tice H."/>
            <person name="Pitluck S."/>
            <person name="Brettin T."/>
            <person name="Bruce D."/>
            <person name="Han C."/>
            <person name="Tapia R."/>
            <person name="Gilna P."/>
            <person name="Kiss H."/>
            <person name="Schmutz J."/>
            <person name="Larimer F."/>
            <person name="Land M."/>
            <person name="Hauser L."/>
            <person name="Kyrpides N."/>
            <person name="Lykidis A."/>
            <person name="Richardson P."/>
        </authorList>
    </citation>
    <scope>NUCLEOTIDE SEQUENCE [LARGE SCALE GENOMIC DNA]</scope>
    <source>
        <strain evidence="10">OS217 / ATCC BAA-1090 / DSM 15013</strain>
    </source>
</reference>
<keyword evidence="9" id="KW-0675">Receptor</keyword>
<dbReference type="Pfam" id="PF07715">
    <property type="entry name" value="Plug"/>
    <property type="match status" value="1"/>
</dbReference>
<dbReference type="OrthoDB" id="9768470at2"/>
<evidence type="ECO:0000313" key="9">
    <source>
        <dbReference type="EMBL" id="ABE53927.1"/>
    </source>
</evidence>